<reference evidence="4 5" key="1">
    <citation type="submission" date="2014-09" db="EMBL/GenBank/DDBJ databases">
        <authorList>
            <person name="Magalhaes I.L.F."/>
            <person name="Oliveira U."/>
            <person name="Santos F.R."/>
            <person name="Vidigal T.H.D.A."/>
            <person name="Brescovit A.D."/>
            <person name="Santos A.J."/>
        </authorList>
    </citation>
    <scope>NUCLEOTIDE SEQUENCE [LARGE SCALE GENOMIC DNA]</scope>
</reference>
<dbReference type="PANTHER" id="PTHR31605:SF0">
    <property type="entry name" value="GLYCEROL-3-PHOSPHATE O-ACYLTRANSFERASE 1"/>
    <property type="match status" value="1"/>
</dbReference>
<dbReference type="InterPro" id="IPR052744">
    <property type="entry name" value="GPAT/DAPAT"/>
</dbReference>
<proteinExistence type="predicted"/>
<evidence type="ECO:0000256" key="1">
    <source>
        <dbReference type="SAM" id="MobiDB-lite"/>
    </source>
</evidence>
<dbReference type="GO" id="GO:0016287">
    <property type="term" value="F:glycerone-phosphate O-acyltransferase activity"/>
    <property type="evidence" value="ECO:0007669"/>
    <property type="project" value="TreeGrafter"/>
</dbReference>
<dbReference type="GO" id="GO:0008654">
    <property type="term" value="P:phospholipid biosynthetic process"/>
    <property type="evidence" value="ECO:0007669"/>
    <property type="project" value="TreeGrafter"/>
</dbReference>
<dbReference type="GO" id="GO:0004366">
    <property type="term" value="F:glycerol-3-phosphate O-acyltransferase activity"/>
    <property type="evidence" value="ECO:0007669"/>
    <property type="project" value="TreeGrafter"/>
</dbReference>
<keyword evidence="2" id="KW-0472">Membrane</keyword>
<name>A0A0P1BKY8_9BASI</name>
<dbReference type="SMART" id="SM00563">
    <property type="entry name" value="PlsC"/>
    <property type="match status" value="1"/>
</dbReference>
<evidence type="ECO:0000313" key="4">
    <source>
        <dbReference type="EMBL" id="CEH16455.1"/>
    </source>
</evidence>
<protein>
    <recommendedName>
        <fullName evidence="3">Phospholipid/glycerol acyltransferase domain-containing protein</fullName>
    </recommendedName>
</protein>
<dbReference type="CDD" id="cd07992">
    <property type="entry name" value="LPLAT_AAK14816-like"/>
    <property type="match status" value="1"/>
</dbReference>
<keyword evidence="5" id="KW-1185">Reference proteome</keyword>
<dbReference type="OrthoDB" id="1044435at2759"/>
<feature type="transmembrane region" description="Helical" evidence="2">
    <location>
        <begin position="489"/>
        <end position="511"/>
    </location>
</feature>
<organism evidence="4 5">
    <name type="scientific">Ceraceosorus bombacis</name>
    <dbReference type="NCBI Taxonomy" id="401625"/>
    <lineage>
        <taxon>Eukaryota</taxon>
        <taxon>Fungi</taxon>
        <taxon>Dikarya</taxon>
        <taxon>Basidiomycota</taxon>
        <taxon>Ustilaginomycotina</taxon>
        <taxon>Exobasidiomycetes</taxon>
        <taxon>Ceraceosorales</taxon>
        <taxon>Ceraceosoraceae</taxon>
        <taxon>Ceraceosorus</taxon>
    </lineage>
</organism>
<feature type="transmembrane region" description="Helical" evidence="2">
    <location>
        <begin position="523"/>
        <end position="546"/>
    </location>
</feature>
<evidence type="ECO:0000259" key="3">
    <source>
        <dbReference type="SMART" id="SM00563"/>
    </source>
</evidence>
<dbReference type="EMBL" id="CCYA01000318">
    <property type="protein sequence ID" value="CEH16455.1"/>
    <property type="molecule type" value="Genomic_DNA"/>
</dbReference>
<feature type="domain" description="Phospholipid/glycerol acyltransferase" evidence="3">
    <location>
        <begin position="114"/>
        <end position="245"/>
    </location>
</feature>
<dbReference type="AlphaFoldDB" id="A0A0P1BKY8"/>
<keyword evidence="2" id="KW-0812">Transmembrane</keyword>
<evidence type="ECO:0000313" key="5">
    <source>
        <dbReference type="Proteomes" id="UP000054845"/>
    </source>
</evidence>
<dbReference type="InterPro" id="IPR002123">
    <property type="entry name" value="Plipid/glycerol_acylTrfase"/>
</dbReference>
<dbReference type="STRING" id="401625.A0A0P1BKY8"/>
<dbReference type="Pfam" id="PF01553">
    <property type="entry name" value="Acyltransferase"/>
    <property type="match status" value="1"/>
</dbReference>
<dbReference type="Proteomes" id="UP000054845">
    <property type="component" value="Unassembled WGS sequence"/>
</dbReference>
<dbReference type="PANTHER" id="PTHR31605">
    <property type="entry name" value="GLYCEROL-3-PHOSPHATE O-ACYLTRANSFERASE 1"/>
    <property type="match status" value="1"/>
</dbReference>
<sequence>MSPPSQPQVNGGSYAAVAKEGIDHDHTNKVVNNTTEADGLRKRDRATVQSGALGAALTGAVQKQRRRRLHGPPPGAGFGPMYSVMRFIGERCAAHFFKRVEIIGGEDIPKDGPIIVCATHFSTIMDVALISAYLPHRRPIHYWAKRGLYKRQPFRWILHSSGNIMVDRKTKDNQDLFAGTFEAMKAGEAIGLFPEGGSYTEHRLHGMKAGAAWAALEFAKHLVLEGAVNPAKTKLLIVPASLNYTEKSRFRGDAIFQYGKAFSIDDFTREFLAGAAQDLQESYFAQRRSSGDTTSGAATPAFPGHSLKLGLDTATASGPSAPPTPGLGGPTTGEQDAAAAAKRAVAKLTDKIGEEIHKMTIDAPDWKTWHAAKMARELVWWRPAMVPLKDFVEITNAFISLFDSSESVAEEALDALFTLQAVSLAARTEVFTLNHLARRMAPATARTGWGSNRGQLDARRAASALPSTSSAAIFVLDEAFKLALRLPHIALMAVVYAPAYIVGASLSLRYASHEEESMASAKALCAFVIAFLTHAILVTIVAALFLFTPPGWVLGLAASWMVERVHLALIDDTYFRFKRLHAGARVLFATLPFSGPQLGLKTREVAIALSAYGDGSPVQHTYRKALRQMDMKRPQPTQLVGLALAAHSEAANALKDLLDAVERDAKEDGEAFWASQRDAAAFIRDRMPLPSARLRIKKA</sequence>
<keyword evidence="2" id="KW-1133">Transmembrane helix</keyword>
<feature type="region of interest" description="Disordered" evidence="1">
    <location>
        <begin position="312"/>
        <end position="338"/>
    </location>
</feature>
<accession>A0A0P1BKY8</accession>
<dbReference type="SUPFAM" id="SSF69593">
    <property type="entry name" value="Glycerol-3-phosphate (1)-acyltransferase"/>
    <property type="match status" value="1"/>
</dbReference>
<evidence type="ECO:0000256" key="2">
    <source>
        <dbReference type="SAM" id="Phobius"/>
    </source>
</evidence>